<sequence length="572" mass="65248">MASVLLLPDPTVLALLDVEVNEEAKIITATAKTTSKEAHCPVCGHAADRVHSRYVRTLADLPCSGQRVRWLVQVRRFWCENTACSRTIFTERLPVCAPAHARRTVQQAAVLCEVAFALGGKAGSRIARLLNMETSHDTLLRLMQRSEPPVVTAPRILGLDDFAWKKGHRWGTLLIDQETHKVVDVLPDREAETVTRWLVDHPGVEVISRDRAGAYADGARKGAPQAQQIADRFHLLVNLHSAMVRLFERKHEILKQVVTKEQAQNKGTASHCSEPDAQGKDEPKPLTPTEAQRQARHARRKNRYEEVIKLHEQGMSQAAIATLVGLNRNTVHSYIQAPEFLEQARSSRHKSKLDPYKDYLHQRFAEGQQNVTHLIAEIREQGFRGSNTIVFDYLRSRRGEPAWRDVYQQRKQQIACGVSKKPLSAHQAAWLFVCNPRKLKWRQIWWQLEPLRVEDEELGRAYHLAQDFRAMITQRQVAVLPRWLKEAETCGIPELRSLAVGVYRDYHAVYGALETSYSNGQTEAQVHRLKLIKRQAYGRASFEQLRLRVLHGSGVTHQENLRMERLSQQKCV</sequence>
<dbReference type="InterPro" id="IPR002560">
    <property type="entry name" value="Transposase_DDE"/>
</dbReference>
<accession>D6U6F9</accession>
<dbReference type="AlphaFoldDB" id="D6U6F9"/>
<dbReference type="RefSeq" id="WP_007923236.1">
    <property type="nucleotide sequence ID" value="NZ_ADVG01000005.1"/>
</dbReference>
<feature type="compositionally biased region" description="Polar residues" evidence="1">
    <location>
        <begin position="259"/>
        <end position="271"/>
    </location>
</feature>
<dbReference type="InterPro" id="IPR017894">
    <property type="entry name" value="HTH_IS21_transposase_type"/>
</dbReference>
<name>D6U6F9_KTERA</name>
<gene>
    <name evidence="3" type="ORF">Krac_1185</name>
</gene>
<feature type="region of interest" description="Disordered" evidence="1">
    <location>
        <begin position="259"/>
        <end position="301"/>
    </location>
</feature>
<feature type="compositionally biased region" description="Basic and acidic residues" evidence="1">
    <location>
        <begin position="273"/>
        <end position="284"/>
    </location>
</feature>
<dbReference type="InterPro" id="IPR047951">
    <property type="entry name" value="Transpos_ISL3"/>
</dbReference>
<keyword evidence="4" id="KW-1185">Reference proteome</keyword>
<feature type="domain" description="HTH IS21-type" evidence="2">
    <location>
        <begin position="302"/>
        <end position="364"/>
    </location>
</feature>
<reference evidence="3 4" key="1">
    <citation type="journal article" date="2011" name="Stand. Genomic Sci.">
        <title>Non-contiguous finished genome sequence and contextual data of the filamentous soil bacterium Ktedonobacter racemifer type strain (SOSP1-21).</title>
        <authorList>
            <person name="Chang Y.J."/>
            <person name="Land M."/>
            <person name="Hauser L."/>
            <person name="Chertkov O."/>
            <person name="Del Rio T.G."/>
            <person name="Nolan M."/>
            <person name="Copeland A."/>
            <person name="Tice H."/>
            <person name="Cheng J.F."/>
            <person name="Lucas S."/>
            <person name="Han C."/>
            <person name="Goodwin L."/>
            <person name="Pitluck S."/>
            <person name="Ivanova N."/>
            <person name="Ovchinikova G."/>
            <person name="Pati A."/>
            <person name="Chen A."/>
            <person name="Palaniappan K."/>
            <person name="Mavromatis K."/>
            <person name="Liolios K."/>
            <person name="Brettin T."/>
            <person name="Fiebig A."/>
            <person name="Rohde M."/>
            <person name="Abt B."/>
            <person name="Goker M."/>
            <person name="Detter J.C."/>
            <person name="Woyke T."/>
            <person name="Bristow J."/>
            <person name="Eisen J.A."/>
            <person name="Markowitz V."/>
            <person name="Hugenholtz P."/>
            <person name="Kyrpides N.C."/>
            <person name="Klenk H.P."/>
            <person name="Lapidus A."/>
        </authorList>
    </citation>
    <scope>NUCLEOTIDE SEQUENCE [LARGE SCALE GENOMIC DNA]</scope>
    <source>
        <strain evidence="4">DSM 44963</strain>
    </source>
</reference>
<comment type="caution">
    <text evidence="3">The sequence shown here is derived from an EMBL/GenBank/DDBJ whole genome shotgun (WGS) entry which is preliminary data.</text>
</comment>
<protein>
    <submittedName>
        <fullName evidence="3">Transposase IS204/IS1001/IS1096/IS1165 family protein</fullName>
    </submittedName>
</protein>
<evidence type="ECO:0000259" key="2">
    <source>
        <dbReference type="PROSITE" id="PS50531"/>
    </source>
</evidence>
<evidence type="ECO:0000313" key="4">
    <source>
        <dbReference type="Proteomes" id="UP000004508"/>
    </source>
</evidence>
<dbReference type="NCBIfam" id="NF033550">
    <property type="entry name" value="transpos_ISL3"/>
    <property type="match status" value="1"/>
</dbReference>
<evidence type="ECO:0000313" key="3">
    <source>
        <dbReference type="EMBL" id="EFH80570.1"/>
    </source>
</evidence>
<dbReference type="EMBL" id="ADVG01000005">
    <property type="protein sequence ID" value="EFH80570.1"/>
    <property type="molecule type" value="Genomic_DNA"/>
</dbReference>
<dbReference type="STRING" id="485913.Krac_1185"/>
<dbReference type="InParanoid" id="D6U6F9"/>
<proteinExistence type="predicted"/>
<dbReference type="PROSITE" id="PS50531">
    <property type="entry name" value="HTH_IS21"/>
    <property type="match status" value="1"/>
</dbReference>
<organism evidence="3 4">
    <name type="scientific">Ktedonobacter racemifer DSM 44963</name>
    <dbReference type="NCBI Taxonomy" id="485913"/>
    <lineage>
        <taxon>Bacteria</taxon>
        <taxon>Bacillati</taxon>
        <taxon>Chloroflexota</taxon>
        <taxon>Ktedonobacteria</taxon>
        <taxon>Ktedonobacterales</taxon>
        <taxon>Ktedonobacteraceae</taxon>
        <taxon>Ktedonobacter</taxon>
    </lineage>
</organism>
<dbReference type="Proteomes" id="UP000004508">
    <property type="component" value="Unassembled WGS sequence"/>
</dbReference>
<dbReference type="eggNOG" id="COG3464">
    <property type="taxonomic scope" value="Bacteria"/>
</dbReference>
<dbReference type="PANTHER" id="PTHR33498">
    <property type="entry name" value="TRANSPOSASE FOR INSERTION SEQUENCE ELEMENT IS1557"/>
    <property type="match status" value="1"/>
</dbReference>
<dbReference type="OrthoDB" id="140629at2"/>
<dbReference type="Pfam" id="PF01610">
    <property type="entry name" value="DDE_Tnp_ISL3"/>
    <property type="match status" value="2"/>
</dbReference>
<dbReference type="InterPro" id="IPR029261">
    <property type="entry name" value="Transposase_Znf"/>
</dbReference>
<dbReference type="PANTHER" id="PTHR33498:SF1">
    <property type="entry name" value="TRANSPOSASE FOR INSERTION SEQUENCE ELEMENT IS1557"/>
    <property type="match status" value="1"/>
</dbReference>
<evidence type="ECO:0000256" key="1">
    <source>
        <dbReference type="SAM" id="MobiDB-lite"/>
    </source>
</evidence>
<dbReference type="Pfam" id="PF14690">
    <property type="entry name" value="Zn_ribbon_ISL3"/>
    <property type="match status" value="1"/>
</dbReference>